<accession>A0AB39HT97</accession>
<evidence type="ECO:0000313" key="1">
    <source>
        <dbReference type="EMBL" id="XDK33575.1"/>
    </source>
</evidence>
<gene>
    <name evidence="1" type="ORF">AB4Y30_04235</name>
</gene>
<evidence type="ECO:0008006" key="2">
    <source>
        <dbReference type="Google" id="ProtNLM"/>
    </source>
</evidence>
<dbReference type="RefSeq" id="WP_368654253.1">
    <property type="nucleotide sequence ID" value="NZ_CP162599.1"/>
</dbReference>
<protein>
    <recommendedName>
        <fullName evidence="2">SnoaL-like domain-containing protein</fullName>
    </recommendedName>
</protein>
<organism evidence="1">
    <name type="scientific">Ornithinibacillus sp. 4-3</name>
    <dbReference type="NCBI Taxonomy" id="3231488"/>
    <lineage>
        <taxon>Bacteria</taxon>
        <taxon>Bacillati</taxon>
        <taxon>Bacillota</taxon>
        <taxon>Bacilli</taxon>
        <taxon>Bacillales</taxon>
        <taxon>Bacillaceae</taxon>
        <taxon>Ornithinibacillus</taxon>
    </lineage>
</organism>
<reference evidence="1" key="1">
    <citation type="submission" date="2024-07" db="EMBL/GenBank/DDBJ databases">
        <title>Halotolerant mesophilic bacterium Ornithinibacillus sp. 4-3, sp. nov., isolated from soil.</title>
        <authorList>
            <person name="Sidarenka A.V."/>
            <person name="Guliayeva D.E."/>
            <person name="Leanovich S.I."/>
            <person name="Hileuskaya K.S."/>
            <person name="Akhremchuk A.E."/>
            <person name="Sikolenko M.A."/>
            <person name="Valentovich L.N."/>
        </authorList>
    </citation>
    <scope>NUCLEOTIDE SEQUENCE</scope>
    <source>
        <strain evidence="1">4-3</strain>
    </source>
</reference>
<name>A0AB39HT97_9BACI</name>
<dbReference type="AlphaFoldDB" id="A0AB39HT97"/>
<proteinExistence type="predicted"/>
<dbReference type="EMBL" id="CP162599">
    <property type="protein sequence ID" value="XDK33575.1"/>
    <property type="molecule type" value="Genomic_DNA"/>
</dbReference>
<sequence>MLREIEYEGDVKMRYTDIKAKTVEDIISEKQFYTLRESLIQSYLLIDKLNQQEVKELLLNVFNMSEQELMERSTSFHQHQMKKSIITSTIETAEKWIEKSNMKDVPSMLELTHSDIEINGPKGSISGSHHLEGWLERANLKLITINRFAKQHDIVLEQEGIWYEDNGEVRGQAIVYTYMKITEDKVSFIARYDNKREAFQMSGLSEEDLIN</sequence>